<evidence type="ECO:0000313" key="1">
    <source>
        <dbReference type="EMBL" id="KPM02558.1"/>
    </source>
</evidence>
<dbReference type="EMBL" id="JXLN01002203">
    <property type="protein sequence ID" value="KPM02558.1"/>
    <property type="molecule type" value="Genomic_DNA"/>
</dbReference>
<dbReference type="OrthoDB" id="6515883at2759"/>
<proteinExistence type="predicted"/>
<sequence>MALSESGIYNHWVIETLHMNRLQNIELEIEMHGEAKSFSVKPLSLEGMESIFYLLITFHSFATIILIIEFIHSTITTTTSATTTLI</sequence>
<accession>A0A131ZUT3</accession>
<dbReference type="VEuPathDB" id="VectorBase:SSCA008133"/>
<dbReference type="Proteomes" id="UP000616769">
    <property type="component" value="Unassembled WGS sequence"/>
</dbReference>
<dbReference type="AlphaFoldDB" id="A0A131ZUT3"/>
<name>A0A131ZUT3_SARSC</name>
<comment type="caution">
    <text evidence="1">The sequence shown here is derived from an EMBL/GenBank/DDBJ whole genome shotgun (WGS) entry which is preliminary data.</text>
</comment>
<reference evidence="1 2" key="1">
    <citation type="journal article" date="2015" name="Parasit. Vectors">
        <title>Draft genome of the scabies mite.</title>
        <authorList>
            <person name="Rider S.D.Jr."/>
            <person name="Morgan M.S."/>
            <person name="Arlian L.G."/>
        </authorList>
    </citation>
    <scope>NUCLEOTIDE SEQUENCE [LARGE SCALE GENOMIC DNA]</scope>
    <source>
        <strain evidence="1">Arlian Lab</strain>
    </source>
</reference>
<gene>
    <name evidence="1" type="ORF">QR98_0009730</name>
</gene>
<protein>
    <submittedName>
        <fullName evidence="1">Uncharacterized protein</fullName>
    </submittedName>
</protein>
<evidence type="ECO:0000313" key="2">
    <source>
        <dbReference type="Proteomes" id="UP000616769"/>
    </source>
</evidence>
<organism evidence="1 2">
    <name type="scientific">Sarcoptes scabiei</name>
    <name type="common">Itch mite</name>
    <name type="synonym">Acarus scabiei</name>
    <dbReference type="NCBI Taxonomy" id="52283"/>
    <lineage>
        <taxon>Eukaryota</taxon>
        <taxon>Metazoa</taxon>
        <taxon>Ecdysozoa</taxon>
        <taxon>Arthropoda</taxon>
        <taxon>Chelicerata</taxon>
        <taxon>Arachnida</taxon>
        <taxon>Acari</taxon>
        <taxon>Acariformes</taxon>
        <taxon>Sarcoptiformes</taxon>
        <taxon>Astigmata</taxon>
        <taxon>Psoroptidia</taxon>
        <taxon>Sarcoptoidea</taxon>
        <taxon>Sarcoptidae</taxon>
        <taxon>Sarcoptinae</taxon>
        <taxon>Sarcoptes</taxon>
    </lineage>
</organism>